<dbReference type="Proteomes" id="UP000076079">
    <property type="component" value="Chromosome"/>
</dbReference>
<gene>
    <name evidence="1" type="ORF">LuPra_02823</name>
</gene>
<dbReference type="AlphaFoldDB" id="A0A143PP54"/>
<dbReference type="EMBL" id="CP015136">
    <property type="protein sequence ID" value="AMY09604.1"/>
    <property type="molecule type" value="Genomic_DNA"/>
</dbReference>
<sequence length="123" mass="13267">MRVGAQDASAQSSAWARAVDAYLAGAQSSVSAVLHLSADAVTTQSRESLDAWMAQARAAEVGVNAHEERRLAVRRVQAAALLPLEILSLLSTRMRLLPPMRAYETASMDAYLISCRRTRVPSA</sequence>
<organism evidence="1 2">
    <name type="scientific">Luteitalea pratensis</name>
    <dbReference type="NCBI Taxonomy" id="1855912"/>
    <lineage>
        <taxon>Bacteria</taxon>
        <taxon>Pseudomonadati</taxon>
        <taxon>Acidobacteriota</taxon>
        <taxon>Vicinamibacteria</taxon>
        <taxon>Vicinamibacterales</taxon>
        <taxon>Vicinamibacteraceae</taxon>
        <taxon>Luteitalea</taxon>
    </lineage>
</organism>
<proteinExistence type="predicted"/>
<protein>
    <submittedName>
        <fullName evidence="1">Uncharacterized protein</fullName>
    </submittedName>
</protein>
<evidence type="ECO:0000313" key="2">
    <source>
        <dbReference type="Proteomes" id="UP000076079"/>
    </source>
</evidence>
<reference evidence="2" key="2">
    <citation type="submission" date="2016-04" db="EMBL/GenBank/DDBJ databases">
        <title>First Complete Genome Sequence of a Subdivision 6 Acidobacterium.</title>
        <authorList>
            <person name="Huang S."/>
            <person name="Vieira S."/>
            <person name="Bunk B."/>
            <person name="Riedel T."/>
            <person name="Sproeer C."/>
            <person name="Overmann J."/>
        </authorList>
    </citation>
    <scope>NUCLEOTIDE SEQUENCE [LARGE SCALE GENOMIC DNA]</scope>
    <source>
        <strain evidence="2">DSM 100886 HEG_-6_39</strain>
    </source>
</reference>
<evidence type="ECO:0000313" key="1">
    <source>
        <dbReference type="EMBL" id="AMY09604.1"/>
    </source>
</evidence>
<dbReference type="KEGG" id="abac:LuPra_02823"/>
<keyword evidence="2" id="KW-1185">Reference proteome</keyword>
<reference evidence="1 2" key="1">
    <citation type="journal article" date="2016" name="Genome Announc.">
        <title>First Complete Genome Sequence of a Subdivision 6 Acidobacterium Strain.</title>
        <authorList>
            <person name="Huang S."/>
            <person name="Vieira S."/>
            <person name="Bunk B."/>
            <person name="Riedel T."/>
            <person name="Sproer C."/>
            <person name="Overmann J."/>
        </authorList>
    </citation>
    <scope>NUCLEOTIDE SEQUENCE [LARGE SCALE GENOMIC DNA]</scope>
    <source>
        <strain evidence="2">DSM 100886 HEG_-6_39</strain>
    </source>
</reference>
<accession>A0A143PP54</accession>
<name>A0A143PP54_LUTPR</name>